<evidence type="ECO:0008006" key="2">
    <source>
        <dbReference type="Google" id="ProtNLM"/>
    </source>
</evidence>
<gene>
    <name evidence="1" type="ORF">MNBD_ALPHA04-1556</name>
</gene>
<dbReference type="PIRSF" id="PIRSF032131">
    <property type="entry name" value="UCP032131"/>
    <property type="match status" value="1"/>
</dbReference>
<name>A0A3B0SAL4_9ZZZZ</name>
<dbReference type="Pfam" id="PF06676">
    <property type="entry name" value="DUF1178"/>
    <property type="match status" value="1"/>
</dbReference>
<organism evidence="1">
    <name type="scientific">hydrothermal vent metagenome</name>
    <dbReference type="NCBI Taxonomy" id="652676"/>
    <lineage>
        <taxon>unclassified sequences</taxon>
        <taxon>metagenomes</taxon>
        <taxon>ecological metagenomes</taxon>
    </lineage>
</organism>
<sequence length="164" mass="18125">MIVFDLVCGPHGHQFEGWFASSSQFEEQNNKQMITCPICESVVVKKALMAPNISAKSNQSIAAAQTPEPTSDTEVPQPVSNIVQVPEEYQELLGKLAKAQEKMLDKSEWVGKEFPEQARAIHYGETEEKMIHGEASAQDAEELTEEGIEIAALPLPYTPPKSRN</sequence>
<dbReference type="InterPro" id="IPR009562">
    <property type="entry name" value="DUF1178"/>
</dbReference>
<protein>
    <recommendedName>
        <fullName evidence="2">DUF1178 family protein</fullName>
    </recommendedName>
</protein>
<proteinExistence type="predicted"/>
<evidence type="ECO:0000313" key="1">
    <source>
        <dbReference type="EMBL" id="VAW01310.1"/>
    </source>
</evidence>
<reference evidence="1" key="1">
    <citation type="submission" date="2018-06" db="EMBL/GenBank/DDBJ databases">
        <authorList>
            <person name="Zhirakovskaya E."/>
        </authorList>
    </citation>
    <scope>NUCLEOTIDE SEQUENCE</scope>
</reference>
<accession>A0A3B0SAL4</accession>
<dbReference type="EMBL" id="UOEF01000323">
    <property type="protein sequence ID" value="VAW01310.1"/>
    <property type="molecule type" value="Genomic_DNA"/>
</dbReference>
<dbReference type="AlphaFoldDB" id="A0A3B0SAL4"/>